<dbReference type="EMBL" id="AMQM01007796">
    <property type="status" value="NOT_ANNOTATED_CDS"/>
    <property type="molecule type" value="Genomic_DNA"/>
</dbReference>
<evidence type="ECO:0000313" key="6">
    <source>
        <dbReference type="Proteomes" id="UP000015101"/>
    </source>
</evidence>
<dbReference type="EnsemblMetazoa" id="HelroT181763">
    <property type="protein sequence ID" value="HelroP181763"/>
    <property type="gene ID" value="HelroG181763"/>
</dbReference>
<keyword evidence="1" id="KW-0175">Coiled coil</keyword>
<feature type="compositionally biased region" description="Polar residues" evidence="2">
    <location>
        <begin position="698"/>
        <end position="709"/>
    </location>
</feature>
<dbReference type="GeneID" id="20208207"/>
<evidence type="ECO:0000256" key="2">
    <source>
        <dbReference type="SAM" id="MobiDB-lite"/>
    </source>
</evidence>
<keyword evidence="6" id="KW-1185">Reference proteome</keyword>
<sequence length="1038" mass="117206">MFRVFLLSTICQSLALAKVSDLYVWSTGDVSVYYDGRKVGDVYKPHPHVNQMPFNDEINVLSIEVKGALPSNVGLLASTTDGVLFTDNRWQCRSKFSSQEELKTWLSSSSSSSDHPSSADDQTGSDNNILSVFPMRMNPETINISSNARLIWSAGFTKLNLKMSTDKVEKVVSSGVVMEAVKNKKRSIRKRRGVLAVADENVLPVDVSCKIVIDKYPVLKRALYDPLKNKIFPGKMRLRIIAQGKIQAFQDGACFFTDKKDELKKVEKLAATVKKDEREKRDINLNSNINENQQPQQQPPQQQPQQPQQSQEQQQPHSSTSLPNINILDVDIDNRADVLSIFVDRRASDLRDLPAMPSSLSDTFFGLYVESEDGRISTLPSTMLPSAGDHKSEIDDDEDGSSSSAAAALSSEEKEKKKSEERKKRGVENTAATAAVETADGVASRWKCVDNVGATRGGAAEPWQTIHYYDKMWKDATLYKMEKINRAHPDNDVSARGLSTDNDVNNHHHRNHRGGAAVNNDDGVPNSFIWSGEHPWSKQMYCRYLIPHKLISLKTGQGQEEKEKSQLQIEKDDATVRHARDNQLPPASNADAAVSPSSESIVIKASGRLELLLDETTLAYSSMNSGKTSVGKYSFDVPYGDHCLSILVSQPQQQPQQQPATTNEEPVGELKFKVISSKGYFGTNDSLWWRCSTVKNNPNSQNASSTNVAATKDAAVDSHRQQQQQSAMKKNDHEDDDDDNGGEKFWIVLGGKKADDDDEKDDALYCTTCENVGPDAKRLTKADEMAKKRLIRMEKDQLEQLLNGSLLDQPVPTESVQDVNFIDDLKEGGIEQQQQQLQMMKRRLNKRSVAQSSEQQQQQQQQQEKDKEQGEEKRLNRRTRFVDQSDIMEVKNRVRGILRSMWYKEKIMTEEMFHLLGRLNIELDKMTETPPEPPHAAYDDTTDFDRLSRLPEFRERLEAASRHGHPHSTPPPLDEKFKDEDDYLMFLAENNPEKAMSKYMDSMKTDKAYPFPEEPAGTFPYKRGRGRGRNRDREEREF</sequence>
<organism evidence="5 6">
    <name type="scientific">Helobdella robusta</name>
    <name type="common">Californian leech</name>
    <dbReference type="NCBI Taxonomy" id="6412"/>
    <lineage>
        <taxon>Eukaryota</taxon>
        <taxon>Metazoa</taxon>
        <taxon>Spiralia</taxon>
        <taxon>Lophotrochozoa</taxon>
        <taxon>Annelida</taxon>
        <taxon>Clitellata</taxon>
        <taxon>Hirudinea</taxon>
        <taxon>Rhynchobdellida</taxon>
        <taxon>Glossiphoniidae</taxon>
        <taxon>Helobdella</taxon>
    </lineage>
</organism>
<dbReference type="EMBL" id="KB097667">
    <property type="protein sequence ID" value="ESN92143.1"/>
    <property type="molecule type" value="Genomic_DNA"/>
</dbReference>
<feature type="region of interest" description="Disordered" evidence="2">
    <location>
        <begin position="290"/>
        <end position="323"/>
    </location>
</feature>
<dbReference type="InParanoid" id="T1FHA8"/>
<dbReference type="GO" id="GO:0000993">
    <property type="term" value="F:RNA polymerase II complex binding"/>
    <property type="evidence" value="ECO:0000318"/>
    <property type="project" value="GO_Central"/>
</dbReference>
<accession>T1FHA8</accession>
<dbReference type="GO" id="GO:0031124">
    <property type="term" value="P:mRNA 3'-end processing"/>
    <property type="evidence" value="ECO:0000318"/>
    <property type="project" value="GO_Central"/>
</dbReference>
<feature type="compositionally biased region" description="Low complexity" evidence="2">
    <location>
        <begin position="401"/>
        <end position="410"/>
    </location>
</feature>
<evidence type="ECO:0000256" key="3">
    <source>
        <dbReference type="SAM" id="SignalP"/>
    </source>
</evidence>
<feature type="compositionally biased region" description="Basic and acidic residues" evidence="2">
    <location>
        <begin position="1029"/>
        <end position="1038"/>
    </location>
</feature>
<keyword evidence="3" id="KW-0732">Signal</keyword>
<reference evidence="4 6" key="2">
    <citation type="journal article" date="2013" name="Nature">
        <title>Insights into bilaterian evolution from three spiralian genomes.</title>
        <authorList>
            <person name="Simakov O."/>
            <person name="Marletaz F."/>
            <person name="Cho S.J."/>
            <person name="Edsinger-Gonzales E."/>
            <person name="Havlak P."/>
            <person name="Hellsten U."/>
            <person name="Kuo D.H."/>
            <person name="Larsson T."/>
            <person name="Lv J."/>
            <person name="Arendt D."/>
            <person name="Savage R."/>
            <person name="Osoegawa K."/>
            <person name="de Jong P."/>
            <person name="Grimwood J."/>
            <person name="Chapman J.A."/>
            <person name="Shapiro H."/>
            <person name="Aerts A."/>
            <person name="Otillar R.P."/>
            <person name="Terry A.Y."/>
            <person name="Boore J.L."/>
            <person name="Grigoriev I.V."/>
            <person name="Lindberg D.R."/>
            <person name="Seaver E.C."/>
            <person name="Weisblat D.A."/>
            <person name="Putnam N.H."/>
            <person name="Rokhsar D.S."/>
        </authorList>
    </citation>
    <scope>NUCLEOTIDE SEQUENCE</scope>
</reference>
<proteinExistence type="predicted"/>
<evidence type="ECO:0000313" key="5">
    <source>
        <dbReference type="EnsemblMetazoa" id="HelroP181763"/>
    </source>
</evidence>
<dbReference type="KEGG" id="hro:HELRODRAFT_181763"/>
<feature type="coiled-coil region" evidence="1">
    <location>
        <begin position="259"/>
        <end position="286"/>
    </location>
</feature>
<name>T1FHA8_HELRO</name>
<dbReference type="HOGENOM" id="CLU_293066_0_0_1"/>
<feature type="compositionally biased region" description="Low complexity" evidence="2">
    <location>
        <begin position="303"/>
        <end position="316"/>
    </location>
</feature>
<feature type="compositionally biased region" description="Basic and acidic residues" evidence="2">
    <location>
        <begin position="863"/>
        <end position="880"/>
    </location>
</feature>
<reference evidence="6" key="1">
    <citation type="submission" date="2012-12" db="EMBL/GenBank/DDBJ databases">
        <authorList>
            <person name="Hellsten U."/>
            <person name="Grimwood J."/>
            <person name="Chapman J.A."/>
            <person name="Shapiro H."/>
            <person name="Aerts A."/>
            <person name="Otillar R.P."/>
            <person name="Terry A.Y."/>
            <person name="Boore J.L."/>
            <person name="Simakov O."/>
            <person name="Marletaz F."/>
            <person name="Cho S.-J."/>
            <person name="Edsinger-Gonzales E."/>
            <person name="Havlak P."/>
            <person name="Kuo D.-H."/>
            <person name="Larsson T."/>
            <person name="Lv J."/>
            <person name="Arendt D."/>
            <person name="Savage R."/>
            <person name="Osoegawa K."/>
            <person name="de Jong P."/>
            <person name="Lindberg D.R."/>
            <person name="Seaver E.C."/>
            <person name="Weisblat D.A."/>
            <person name="Putnam N.H."/>
            <person name="Grigoriev I.V."/>
            <person name="Rokhsar D.S."/>
        </authorList>
    </citation>
    <scope>NUCLEOTIDE SEQUENCE</scope>
</reference>
<feature type="chain" id="PRO_5010980620" evidence="3">
    <location>
        <begin position="18"/>
        <end position="1038"/>
    </location>
</feature>
<dbReference type="CTD" id="20208207"/>
<dbReference type="InterPro" id="IPR052145">
    <property type="entry name" value="Mediator/Homeobox_domain"/>
</dbReference>
<dbReference type="RefSeq" id="XP_009029793.1">
    <property type="nucleotide sequence ID" value="XM_009031545.1"/>
</dbReference>
<dbReference type="AlphaFoldDB" id="T1FHA8"/>
<reference evidence="5" key="3">
    <citation type="submission" date="2015-06" db="UniProtKB">
        <authorList>
            <consortium name="EnsemblMetazoa"/>
        </authorList>
    </citation>
    <scope>IDENTIFICATION</scope>
</reference>
<feature type="region of interest" description="Disordered" evidence="2">
    <location>
        <begin position="1006"/>
        <end position="1038"/>
    </location>
</feature>
<feature type="compositionally biased region" description="Low complexity" evidence="2">
    <location>
        <begin position="851"/>
        <end position="862"/>
    </location>
</feature>
<protein>
    <submittedName>
        <fullName evidence="4 5">Uncharacterized protein</fullName>
    </submittedName>
</protein>
<dbReference type="PANTHER" id="PTHR24330:SF19">
    <property type="entry name" value="MEDIATOR OF RNA POLYMERASE II TRANSCRIPTION SUBUNIT 29"/>
    <property type="match status" value="1"/>
</dbReference>
<feature type="region of interest" description="Disordered" evidence="2">
    <location>
        <begin position="379"/>
        <end position="432"/>
    </location>
</feature>
<feature type="region of interest" description="Disordered" evidence="2">
    <location>
        <begin position="833"/>
        <end position="880"/>
    </location>
</feature>
<feature type="signal peptide" evidence="3">
    <location>
        <begin position="1"/>
        <end position="17"/>
    </location>
</feature>
<dbReference type="PANTHER" id="PTHR24330">
    <property type="entry name" value="HOMEOBOX PROTEIN BARH-LIKE"/>
    <property type="match status" value="1"/>
</dbReference>
<feature type="region of interest" description="Disordered" evidence="2">
    <location>
        <begin position="698"/>
        <end position="743"/>
    </location>
</feature>
<evidence type="ECO:0000313" key="4">
    <source>
        <dbReference type="EMBL" id="ESN92143.1"/>
    </source>
</evidence>
<dbReference type="Proteomes" id="UP000015101">
    <property type="component" value="Unassembled WGS sequence"/>
</dbReference>
<feature type="compositionally biased region" description="Basic and acidic residues" evidence="2">
    <location>
        <begin position="411"/>
        <end position="427"/>
    </location>
</feature>
<evidence type="ECO:0000256" key="1">
    <source>
        <dbReference type="SAM" id="Coils"/>
    </source>
</evidence>
<gene>
    <name evidence="5" type="primary">20208207</name>
    <name evidence="4" type="ORF">HELRODRAFT_181763</name>
</gene>